<dbReference type="EMBL" id="CAMAPC010000029">
    <property type="protein sequence ID" value="CAH9067028.1"/>
    <property type="molecule type" value="Genomic_DNA"/>
</dbReference>
<evidence type="ECO:0000313" key="2">
    <source>
        <dbReference type="EMBL" id="CAH9068167.1"/>
    </source>
</evidence>
<sequence length="231" mass="26029">MNEQPSVQSFIDLIKHQDAQALATLYTKSSNNENIAQLKCLYQQAMGEQSRYQFFQDLVTSFFEKKPMPEALIIAISDIDKLTFFTPALSASEGFSLQNEQSNTLLHTLLGHEKCIQPPFNYIRSLLLFERNESLAKALATRNKQQLLPMECYLAFNPCFEPLVDHELTAALALLEAQTKQVPSEISTLSLICNLLKKNTNLNSLNSNNHRILLLGAAFECANEDVMTLLL</sequence>
<dbReference type="Proteomes" id="UP001152467">
    <property type="component" value="Unassembled WGS sequence"/>
</dbReference>
<evidence type="ECO:0000313" key="4">
    <source>
        <dbReference type="Proteomes" id="UP001152485"/>
    </source>
</evidence>
<dbReference type="RefSeq" id="WP_261595366.1">
    <property type="nucleotide sequence ID" value="NZ_CAMAPC010000029.1"/>
</dbReference>
<evidence type="ECO:0000313" key="3">
    <source>
        <dbReference type="Proteomes" id="UP001152467"/>
    </source>
</evidence>
<dbReference type="EMBL" id="CAMAPD010000033">
    <property type="protein sequence ID" value="CAH9068167.1"/>
    <property type="molecule type" value="Genomic_DNA"/>
</dbReference>
<proteinExistence type="predicted"/>
<accession>A0A9W4R4X6</accession>
<dbReference type="AlphaFoldDB" id="A0A9W4R4X6"/>
<reference evidence="1 4" key="1">
    <citation type="submission" date="2022-07" db="EMBL/GenBank/DDBJ databases">
        <authorList>
            <person name="Criscuolo A."/>
        </authorList>
    </citation>
    <scope>NUCLEOTIDE SEQUENCE</scope>
    <source>
        <strain evidence="4">CIP 111951</strain>
        <strain evidence="1">CIP111854</strain>
        <strain evidence="2">CIP111951</strain>
    </source>
</reference>
<evidence type="ECO:0000313" key="1">
    <source>
        <dbReference type="EMBL" id="CAH9067028.1"/>
    </source>
</evidence>
<organism evidence="1 3">
    <name type="scientific">Pseudoalteromonas holothuriae</name>
    <dbReference type="NCBI Taxonomy" id="2963714"/>
    <lineage>
        <taxon>Bacteria</taxon>
        <taxon>Pseudomonadati</taxon>
        <taxon>Pseudomonadota</taxon>
        <taxon>Gammaproteobacteria</taxon>
        <taxon>Alteromonadales</taxon>
        <taxon>Pseudoalteromonadaceae</taxon>
        <taxon>Pseudoalteromonas</taxon>
    </lineage>
</organism>
<gene>
    <name evidence="1" type="ORF">PSECIP111854_04009</name>
    <name evidence="2" type="ORF">PSECIP111951_04049</name>
</gene>
<protein>
    <submittedName>
        <fullName evidence="1">Uncharacterized protein</fullName>
    </submittedName>
</protein>
<name>A0A9W4R4X6_9GAMM</name>
<dbReference type="Proteomes" id="UP001152485">
    <property type="component" value="Unassembled WGS sequence"/>
</dbReference>
<comment type="caution">
    <text evidence="1">The sequence shown here is derived from an EMBL/GenBank/DDBJ whole genome shotgun (WGS) entry which is preliminary data.</text>
</comment>
<keyword evidence="3" id="KW-1185">Reference proteome</keyword>